<dbReference type="Proteomes" id="UP000287651">
    <property type="component" value="Unassembled WGS sequence"/>
</dbReference>
<comment type="caution">
    <text evidence="1">The sequence shown here is derived from an EMBL/GenBank/DDBJ whole genome shotgun (WGS) entry which is preliminary data.</text>
</comment>
<evidence type="ECO:0000313" key="2">
    <source>
        <dbReference type="Proteomes" id="UP000287651"/>
    </source>
</evidence>
<dbReference type="AlphaFoldDB" id="A0A426Y748"/>
<protein>
    <submittedName>
        <fullName evidence="1">Uncharacterized protein</fullName>
    </submittedName>
</protein>
<organism evidence="1 2">
    <name type="scientific">Ensete ventricosum</name>
    <name type="common">Abyssinian banana</name>
    <name type="synonym">Musa ensete</name>
    <dbReference type="NCBI Taxonomy" id="4639"/>
    <lineage>
        <taxon>Eukaryota</taxon>
        <taxon>Viridiplantae</taxon>
        <taxon>Streptophyta</taxon>
        <taxon>Embryophyta</taxon>
        <taxon>Tracheophyta</taxon>
        <taxon>Spermatophyta</taxon>
        <taxon>Magnoliopsida</taxon>
        <taxon>Liliopsida</taxon>
        <taxon>Zingiberales</taxon>
        <taxon>Musaceae</taxon>
        <taxon>Ensete</taxon>
    </lineage>
</organism>
<dbReference type="EMBL" id="AMZH03014493">
    <property type="protein sequence ID" value="RRT47541.1"/>
    <property type="molecule type" value="Genomic_DNA"/>
</dbReference>
<gene>
    <name evidence="1" type="ORF">B296_00025581</name>
</gene>
<evidence type="ECO:0000313" key="1">
    <source>
        <dbReference type="EMBL" id="RRT47541.1"/>
    </source>
</evidence>
<proteinExistence type="predicted"/>
<reference evidence="1 2" key="1">
    <citation type="journal article" date="2014" name="Agronomy (Basel)">
        <title>A Draft Genome Sequence for Ensete ventricosum, the Drought-Tolerant Tree Against Hunger.</title>
        <authorList>
            <person name="Harrison J."/>
            <person name="Moore K.A."/>
            <person name="Paszkiewicz K."/>
            <person name="Jones T."/>
            <person name="Grant M."/>
            <person name="Ambacheew D."/>
            <person name="Muzemil S."/>
            <person name="Studholme D.J."/>
        </authorList>
    </citation>
    <scope>NUCLEOTIDE SEQUENCE [LARGE SCALE GENOMIC DNA]</scope>
</reference>
<accession>A0A426Y748</accession>
<sequence length="171" mass="19573">MPSCNTGNPSAATQPLPAMPFSAIEITDCCLSLLYHRDHPLPHHPATSLFFLCNHTKYDVTDVMAMDDALDAWFKASKARIEDSLQELLYEFKRSRSEKYDNGQDTGYPRKREEFPRWEDGGLIGWISCAKKISHYHRTLEESIVEIASTQLNGDVIQRYDLYETYHGVPS</sequence>
<name>A0A426Y748_ENSVE</name>